<reference evidence="12" key="1">
    <citation type="journal article" date="2017" name="Nat. Microbiol.">
        <title>Global analysis of biosynthetic gene clusters reveals vast potential of secondary metabolite production in Penicillium species.</title>
        <authorList>
            <person name="Nielsen J.C."/>
            <person name="Grijseels S."/>
            <person name="Prigent S."/>
            <person name="Ji B."/>
            <person name="Dainat J."/>
            <person name="Nielsen K.F."/>
            <person name="Frisvad J.C."/>
            <person name="Workman M."/>
            <person name="Nielsen J."/>
        </authorList>
    </citation>
    <scope>NUCLEOTIDE SEQUENCE [LARGE SCALE GENOMIC DNA]</scope>
    <source>
        <strain evidence="12">IBT 31321</strain>
    </source>
</reference>
<feature type="repeat" description="ANK" evidence="7">
    <location>
        <begin position="371"/>
        <end position="403"/>
    </location>
</feature>
<keyword evidence="5 7" id="KW-0040">ANK repeat</keyword>
<accession>A0A1V6V0C5</accession>
<dbReference type="PROSITE" id="PS50297">
    <property type="entry name" value="ANK_REP_REGION"/>
    <property type="match status" value="12"/>
</dbReference>
<evidence type="ECO:0000256" key="1">
    <source>
        <dbReference type="ARBA" id="ARBA00004141"/>
    </source>
</evidence>
<dbReference type="InterPro" id="IPR045863">
    <property type="entry name" value="CorA_TM1_TM2"/>
</dbReference>
<feature type="repeat" description="ANK" evidence="7">
    <location>
        <begin position="741"/>
        <end position="763"/>
    </location>
</feature>
<evidence type="ECO:0000256" key="7">
    <source>
        <dbReference type="PROSITE-ProRule" id="PRU00023"/>
    </source>
</evidence>
<feature type="transmembrane region" description="Helical" evidence="10">
    <location>
        <begin position="1820"/>
        <end position="1841"/>
    </location>
</feature>
<feature type="region of interest" description="Disordered" evidence="9">
    <location>
        <begin position="1897"/>
        <end position="1939"/>
    </location>
</feature>
<dbReference type="InterPro" id="IPR036770">
    <property type="entry name" value="Ankyrin_rpt-contain_sf"/>
</dbReference>
<keyword evidence="3" id="KW-0677">Repeat</keyword>
<feature type="compositionally biased region" description="Polar residues" evidence="9">
    <location>
        <begin position="1644"/>
        <end position="1663"/>
    </location>
</feature>
<evidence type="ECO:0000256" key="8">
    <source>
        <dbReference type="SAM" id="Coils"/>
    </source>
</evidence>
<feature type="repeat" description="ANK" evidence="7">
    <location>
        <begin position="270"/>
        <end position="302"/>
    </location>
</feature>
<dbReference type="InterPro" id="IPR002110">
    <property type="entry name" value="Ankyrin_rpt"/>
</dbReference>
<dbReference type="SUPFAM" id="SSF48403">
    <property type="entry name" value="Ankyrin repeat"/>
    <property type="match status" value="3"/>
</dbReference>
<keyword evidence="4 10" id="KW-1133">Transmembrane helix</keyword>
<dbReference type="EMBL" id="MDDG01000002">
    <property type="protein sequence ID" value="OQE44088.1"/>
    <property type="molecule type" value="Genomic_DNA"/>
</dbReference>
<dbReference type="PANTHER" id="PTHR24198:SF165">
    <property type="entry name" value="ANKYRIN REPEAT-CONTAINING PROTEIN-RELATED"/>
    <property type="match status" value="1"/>
</dbReference>
<evidence type="ECO:0000256" key="5">
    <source>
        <dbReference type="ARBA" id="ARBA00023043"/>
    </source>
</evidence>
<feature type="repeat" description="ANK" evidence="7">
    <location>
        <begin position="66"/>
        <end position="98"/>
    </location>
</feature>
<feature type="region of interest" description="Disordered" evidence="9">
    <location>
        <begin position="1"/>
        <end position="25"/>
    </location>
</feature>
<feature type="transmembrane region" description="Helical" evidence="10">
    <location>
        <begin position="1780"/>
        <end position="1800"/>
    </location>
</feature>
<feature type="coiled-coil region" evidence="8">
    <location>
        <begin position="1675"/>
        <end position="1753"/>
    </location>
</feature>
<feature type="repeat" description="ANK" evidence="7">
    <location>
        <begin position="405"/>
        <end position="437"/>
    </location>
</feature>
<feature type="repeat" description="ANK" evidence="7">
    <location>
        <begin position="675"/>
        <end position="707"/>
    </location>
</feature>
<feature type="repeat" description="ANK" evidence="7">
    <location>
        <begin position="338"/>
        <end position="370"/>
    </location>
</feature>
<comment type="subcellular location">
    <subcellularLocation>
        <location evidence="1">Membrane</location>
        <topology evidence="1">Multi-pass membrane protein</topology>
    </subcellularLocation>
</comment>
<dbReference type="GO" id="GO:0046873">
    <property type="term" value="F:metal ion transmembrane transporter activity"/>
    <property type="evidence" value="ECO:0007669"/>
    <property type="project" value="InterPro"/>
</dbReference>
<sequence>MPDAQEVSSTGSKESTGNDSIDWGQRIRDQIIAGDEKALESTLKEHPDALEARFSYQFDDESSETEGVTPLILSAGLGRHAMVCMLLERGADEEATTTSGGSPAFFLAIDGGYLKILELFFSRKKEFVLATTNNWKQNALMRATLFKRLPIVEFLLENSADTTKKDEDGDSAFTMACFAGYLPIVKKLIASGIEVLEEKDGHGRTGVLCAAWSDHFELVQYLLGEKARKVDDQDQSGATVLHVASFRGNVRMINYILQKSSGVLEISTYFGQTPLLIAAEEDQAEAARALIQGGANIRHQDANGDTALHIASKNGSAELARILIEYRKDASLEIRNEPTETPFLTAAENKHYEIAALLIDAGADINARHLDGRTALNLAVENGDLRLVEALIRKQKDLSGFQNDSKDKALSAAAEKGNSEIFDILLEAGGNLESRSDDGQTALHFAARSGNCGIINSILDRKKPLVDEMDNFKKTPLLIAAENGRHDALTTLLESGANVETQDDKQWTILHYAAKNGDLELVQRLLDLMPSLFDKRNNLGQTALVVAANEGQSSVVESLVKVAASHSESYGEDEKFAVLTIAASKGSLDLMKDILSESNQLAKRQNESGDVLLFIAIKSEQEDVVRFLLTENVDLSIKDGLGSTLLHSATESGLLKTVEYLLEKKPELINEKNTENETALVIAFRKEDENVISLLLENKANIDVRDNDGRTMLHSACRRSSLNIVQKLLNGGAKPTTTGDDNETPLHLAARSGDLNKVDLVLEWLSDNSEERWIVAEDTVGDTPLNDAIIFEEWDVAFKLLKTQFYFPKHPSEEEVHIASEREREKVADWLVSWVTENTSAQIQEHIGAIAYWAILNSHQDLLSALLTKGKLPSLNSQDGSTWAHVAALGNNTKAVQTKLDWPNCMLERTKKGITPAYLAAKRNNSSLLGEVLNQLDPETALQAIIQETAEKETLLSITAAEERPGKESSSRELLWRKLCSENMLPAIKEALKSFSETTDRLMEQAARSHIRGTRELKPLEYLLSLLQDIHGEPYWEGSLEAKKSSTSGEWTILQLVIYYQFPQALWCLLSSGRYHHNSDTGLSECNRVNHKWSNHKQKINQIIGDLLVTPPPIAQPLPTSSLPKTLAEFRKRNRLGNLSNQNGIIVDLSTTENHGIKVQQKRAPLRNIIYQEGPSEIMNKEGLKSLKSLRDLIYTTEKSDGRQKPKEKRNLDTKPHSGLADGVDASKAADTTAEIEKKSSSNKDKIPNSRPQRRYRWIHIPVNDDTMWAQLDAAAELMNRLSYYTEQPDIHQTLIAFVKQSWSQLPVGGGSHCMRPNCVKEPYSKSQLLQSDIAKPEKRTNDAAKELGRIALYVPFLSWSTIDFLTTELQPRKEGFHDDGEGLDVAADDQSKFYQTSISHGPVSLDQYYYASLQAEDLQSRNSDQVLTRYLQRQAISKHTPEGSSTSKSTTPGTITRKLNRSGKNEKAQTTQANDGAEEQNAGHGEGKHKKGPKVPRAEDSGDMSSNDRTVRDASRDISSQILVVNQLWLWIVDENTIITTATPNDAKVRESFLDQALLRIRAQKNVTDLLLSQIVEMIVETATTSFYDVKVKLDETDKPKRSPMDIFRESLQSVRKEEASLFVEFENSLQGEKAGQYFDSGAGSNDTTSPTDQDPSPKPTVTSLREWWTSLQAHALENRYQNIQNETRLLREIKDISDELRILKELVNNQEHVNGLWKKIVDVQIGRRHTIKETKDDLENMIQEAKSVEEGINTLLDLKQKQATILEARATRQQSDTVMVFTVVTIVFLPASFLTSLFALNVSDFPHQGDNVAFEGRWIFPIIFGVSLGVSTFFVWLAFNSHLFKHVLGETWRQLKEFPSRNANSDQKEQGIEVKPNRLERLLSVFWRREEKQIDRSAEGNCQEPLKSAPSQLQKQDAGLREEGQKSQMGPDNDKKV</sequence>
<evidence type="ECO:0000313" key="11">
    <source>
        <dbReference type="EMBL" id="OQE44088.1"/>
    </source>
</evidence>
<keyword evidence="6 10" id="KW-0472">Membrane</keyword>
<dbReference type="GO" id="GO:0016020">
    <property type="term" value="C:membrane"/>
    <property type="evidence" value="ECO:0007669"/>
    <property type="project" value="UniProtKB-SubCell"/>
</dbReference>
<dbReference type="Pfam" id="PF01544">
    <property type="entry name" value="CorA"/>
    <property type="match status" value="1"/>
</dbReference>
<dbReference type="Gene3D" id="1.20.58.340">
    <property type="entry name" value="Magnesium transport protein CorA, transmembrane region"/>
    <property type="match status" value="1"/>
</dbReference>
<feature type="repeat" description="ANK" evidence="7">
    <location>
        <begin position="236"/>
        <end position="268"/>
    </location>
</feature>
<dbReference type="PROSITE" id="PS50088">
    <property type="entry name" value="ANK_REPEAT"/>
    <property type="match status" value="14"/>
</dbReference>
<feature type="region of interest" description="Disordered" evidence="9">
    <location>
        <begin position="1196"/>
        <end position="1251"/>
    </location>
</feature>
<dbReference type="SUPFAM" id="SSF144083">
    <property type="entry name" value="Magnesium transport protein CorA, transmembrane region"/>
    <property type="match status" value="1"/>
</dbReference>
<dbReference type="Gene3D" id="1.25.40.20">
    <property type="entry name" value="Ankyrin repeat-containing domain"/>
    <property type="match status" value="5"/>
</dbReference>
<dbReference type="STRING" id="36646.A0A1V6V0C5"/>
<evidence type="ECO:0000256" key="3">
    <source>
        <dbReference type="ARBA" id="ARBA00022737"/>
    </source>
</evidence>
<feature type="repeat" description="ANK" evidence="7">
    <location>
        <begin position="608"/>
        <end position="640"/>
    </location>
</feature>
<feature type="repeat" description="ANK" evidence="7">
    <location>
        <begin position="708"/>
        <end position="740"/>
    </location>
</feature>
<name>A0A1V6V0C5_9EURO</name>
<evidence type="ECO:0000256" key="4">
    <source>
        <dbReference type="ARBA" id="ARBA00022989"/>
    </source>
</evidence>
<dbReference type="PANTHER" id="PTHR24198">
    <property type="entry name" value="ANKYRIN REPEAT AND PROTEIN KINASE DOMAIN-CONTAINING PROTEIN"/>
    <property type="match status" value="1"/>
</dbReference>
<dbReference type="Pfam" id="PF12796">
    <property type="entry name" value="Ank_2"/>
    <property type="match status" value="6"/>
</dbReference>
<feature type="region of interest" description="Disordered" evidence="9">
    <location>
        <begin position="1435"/>
        <end position="1513"/>
    </location>
</feature>
<evidence type="ECO:0000256" key="9">
    <source>
        <dbReference type="SAM" id="MobiDB-lite"/>
    </source>
</evidence>
<feature type="compositionally biased region" description="Low complexity" evidence="9">
    <location>
        <begin position="1443"/>
        <end position="1457"/>
    </location>
</feature>
<evidence type="ECO:0000256" key="2">
    <source>
        <dbReference type="ARBA" id="ARBA00022692"/>
    </source>
</evidence>
<gene>
    <name evidence="11" type="ORF">PENCOP_c002G00032</name>
</gene>
<proteinExistence type="predicted"/>
<dbReference type="PRINTS" id="PR01415">
    <property type="entry name" value="ANKYRIN"/>
</dbReference>
<keyword evidence="2 10" id="KW-0812">Transmembrane</keyword>
<feature type="compositionally biased region" description="Polar residues" evidence="9">
    <location>
        <begin position="1"/>
        <end position="19"/>
    </location>
</feature>
<comment type="caution">
    <text evidence="11">The sequence shown here is derived from an EMBL/GenBank/DDBJ whole genome shotgun (WGS) entry which is preliminary data.</text>
</comment>
<feature type="repeat" description="ANK" evidence="7">
    <location>
        <begin position="472"/>
        <end position="504"/>
    </location>
</feature>
<dbReference type="SMART" id="SM00248">
    <property type="entry name" value="ANK"/>
    <property type="match status" value="24"/>
</dbReference>
<feature type="repeat" description="ANK" evidence="7">
    <location>
        <begin position="303"/>
        <end position="335"/>
    </location>
</feature>
<evidence type="ECO:0000313" key="12">
    <source>
        <dbReference type="Proteomes" id="UP000191500"/>
    </source>
</evidence>
<feature type="compositionally biased region" description="Basic and acidic residues" evidence="9">
    <location>
        <begin position="1198"/>
        <end position="1216"/>
    </location>
</feature>
<feature type="region of interest" description="Disordered" evidence="9">
    <location>
        <begin position="1637"/>
        <end position="1663"/>
    </location>
</feature>
<dbReference type="Proteomes" id="UP000191500">
    <property type="component" value="Unassembled WGS sequence"/>
</dbReference>
<evidence type="ECO:0000256" key="10">
    <source>
        <dbReference type="SAM" id="Phobius"/>
    </source>
</evidence>
<organism evidence="11 12">
    <name type="scientific">Penicillium coprophilum</name>
    <dbReference type="NCBI Taxonomy" id="36646"/>
    <lineage>
        <taxon>Eukaryota</taxon>
        <taxon>Fungi</taxon>
        <taxon>Dikarya</taxon>
        <taxon>Ascomycota</taxon>
        <taxon>Pezizomycotina</taxon>
        <taxon>Eurotiomycetes</taxon>
        <taxon>Eurotiomycetidae</taxon>
        <taxon>Eurotiales</taxon>
        <taxon>Aspergillaceae</taxon>
        <taxon>Penicillium</taxon>
    </lineage>
</organism>
<protein>
    <submittedName>
        <fullName evidence="11">Uncharacterized protein</fullName>
    </submittedName>
</protein>
<keyword evidence="12" id="KW-1185">Reference proteome</keyword>
<dbReference type="InterPro" id="IPR002523">
    <property type="entry name" value="MgTranspt_CorA/ZnTranspt_ZntB"/>
</dbReference>
<feature type="repeat" description="ANK" evidence="7">
    <location>
        <begin position="505"/>
        <end position="527"/>
    </location>
</feature>
<evidence type="ECO:0000256" key="6">
    <source>
        <dbReference type="ARBA" id="ARBA00023136"/>
    </source>
</evidence>
<feature type="compositionally biased region" description="Basic and acidic residues" evidence="9">
    <location>
        <begin position="1235"/>
        <end position="1248"/>
    </location>
</feature>
<keyword evidence="8" id="KW-0175">Coiled coil</keyword>
<feature type="repeat" description="ANK" evidence="7">
    <location>
        <begin position="438"/>
        <end position="461"/>
    </location>
</feature>